<dbReference type="InterPro" id="IPR041664">
    <property type="entry name" value="AAA_16"/>
</dbReference>
<reference evidence="5 6" key="1">
    <citation type="submission" date="2019-03" db="EMBL/GenBank/DDBJ databases">
        <title>Sequencing the genomes of 1000 actinobacteria strains.</title>
        <authorList>
            <person name="Klenk H.-P."/>
        </authorList>
    </citation>
    <scope>NUCLEOTIDE SEQUENCE [LARGE SCALE GENOMIC DNA]</scope>
    <source>
        <strain evidence="5 6">DSM 43805</strain>
    </source>
</reference>
<feature type="domain" description="Orc1-like AAA ATPase" evidence="4">
    <location>
        <begin position="3"/>
        <end position="127"/>
    </location>
</feature>
<accession>A0A4V3C675</accession>
<dbReference type="GO" id="GO:0005737">
    <property type="term" value="C:cytoplasm"/>
    <property type="evidence" value="ECO:0007669"/>
    <property type="project" value="TreeGrafter"/>
</dbReference>
<organism evidence="5 6">
    <name type="scientific">Paractinoplanes brasiliensis</name>
    <dbReference type="NCBI Taxonomy" id="52695"/>
    <lineage>
        <taxon>Bacteria</taxon>
        <taxon>Bacillati</taxon>
        <taxon>Actinomycetota</taxon>
        <taxon>Actinomycetes</taxon>
        <taxon>Micromonosporales</taxon>
        <taxon>Micromonosporaceae</taxon>
        <taxon>Paractinoplanes</taxon>
    </lineage>
</organism>
<protein>
    <submittedName>
        <fullName evidence="5">AAA ATPase-like protein</fullName>
    </submittedName>
</protein>
<dbReference type="SUPFAM" id="SSF52540">
    <property type="entry name" value="P-loop containing nucleoside triphosphate hydrolases"/>
    <property type="match status" value="1"/>
</dbReference>
<dbReference type="EMBL" id="SNWR01000002">
    <property type="protein sequence ID" value="TDO32648.1"/>
    <property type="molecule type" value="Genomic_DNA"/>
</dbReference>
<keyword evidence="6" id="KW-1185">Reference proteome</keyword>
<evidence type="ECO:0000256" key="3">
    <source>
        <dbReference type="SAM" id="MobiDB-lite"/>
    </source>
</evidence>
<dbReference type="Pfam" id="PF13191">
    <property type="entry name" value="AAA_16"/>
    <property type="match status" value="1"/>
</dbReference>
<evidence type="ECO:0000313" key="6">
    <source>
        <dbReference type="Proteomes" id="UP000294901"/>
    </source>
</evidence>
<sequence length="840" mass="90547">MSAVLREAAAGRASALLVTGEAGAGKTALVRSVCSQHDMIWATCLPLSTLVVPLLPLRSATAPAFPGRPPDWDATYPVLEVDAWLDRAASERLVVLVIDDVQWADQSSLDVLMYVLAGRADRRLAVIMTLREGEDAGRLRPWLADVRRFPRLASLTMSRLDRVATGEQIGDLLGRPPHQGLLDDVYTRSAGNPYLTSLLVNGLSPDATNLPAGLPGALRDALSRAWHGLSPAAREAAVVIAVGGRPQRVTALAALLNDVLPLLREGVDGGVLRVEPDGRYWFAHPLLAEVLIGELLPEERRAWHSAYASALDDHAADPSRAASLARHYEQAGLHAAAYTWALRAATLTTSGPESLRLLRTALALRPPDAAKSQADLLVRICQAAARDGRDTEELEATLELLPLLDPESLGHAMLLLRLSELKLATGRSFYDFDALQAALRVTARHPASREHALALATTAITFLYGQDPEGERVATAAIEAALAEGSAELRVYALIVDAMRRTDATAFAIAEQAYAGAAGLRLPHLMTEATFACSRSAPLAGSDKVVSLYDRCRDDLQAAGAAHNHVSLMCAWAAYVLLPAGRWDECTDRLRTALGSRPGPMGDVLARLVGAELACLRGRQAEAEAHLARAEEVFAETSGYMFFPFDKVRTRLAVAAGDKDRALVLVRHALGHDPIDLDSQWTLPLAARAIADQVRDCHVDPAPALRELEDLLHEFPRVPGSAESFEREVVDTRDHRACPKCQGLARCGCRACSRVRGNGVDLTGERSAGLCRDRADKCGDRRRTGAEREDDQRAHLQHAAQDRRGQPDRTGPVGPLAVTAPESATSSASPGRPRRPWRGP</sequence>
<gene>
    <name evidence="5" type="ORF">C8E87_8118</name>
</gene>
<dbReference type="PANTHER" id="PTHR16305">
    <property type="entry name" value="TESTICULAR SOLUBLE ADENYLYL CYCLASE"/>
    <property type="match status" value="1"/>
</dbReference>
<feature type="compositionally biased region" description="Low complexity" evidence="3">
    <location>
        <begin position="817"/>
        <end position="831"/>
    </location>
</feature>
<feature type="region of interest" description="Disordered" evidence="3">
    <location>
        <begin position="779"/>
        <end position="840"/>
    </location>
</feature>
<dbReference type="InterPro" id="IPR027417">
    <property type="entry name" value="P-loop_NTPase"/>
</dbReference>
<feature type="compositionally biased region" description="Basic and acidic residues" evidence="3">
    <location>
        <begin position="779"/>
        <end position="807"/>
    </location>
</feature>
<keyword evidence="1" id="KW-0547">Nucleotide-binding</keyword>
<name>A0A4V3C675_9ACTN</name>
<evidence type="ECO:0000256" key="1">
    <source>
        <dbReference type="ARBA" id="ARBA00022741"/>
    </source>
</evidence>
<keyword evidence="2" id="KW-0067">ATP-binding</keyword>
<comment type="caution">
    <text evidence="5">The sequence shown here is derived from an EMBL/GenBank/DDBJ whole genome shotgun (WGS) entry which is preliminary data.</text>
</comment>
<dbReference type="PANTHER" id="PTHR16305:SF35">
    <property type="entry name" value="TRANSCRIPTIONAL ACTIVATOR DOMAIN"/>
    <property type="match status" value="1"/>
</dbReference>
<evidence type="ECO:0000259" key="4">
    <source>
        <dbReference type="Pfam" id="PF13191"/>
    </source>
</evidence>
<dbReference type="Proteomes" id="UP000294901">
    <property type="component" value="Unassembled WGS sequence"/>
</dbReference>
<dbReference type="AlphaFoldDB" id="A0A4V3C675"/>
<dbReference type="GO" id="GO:0005524">
    <property type="term" value="F:ATP binding"/>
    <property type="evidence" value="ECO:0007669"/>
    <property type="project" value="UniProtKB-KW"/>
</dbReference>
<dbReference type="GO" id="GO:0004016">
    <property type="term" value="F:adenylate cyclase activity"/>
    <property type="evidence" value="ECO:0007669"/>
    <property type="project" value="TreeGrafter"/>
</dbReference>
<evidence type="ECO:0000313" key="5">
    <source>
        <dbReference type="EMBL" id="TDO32648.1"/>
    </source>
</evidence>
<proteinExistence type="predicted"/>
<evidence type="ECO:0000256" key="2">
    <source>
        <dbReference type="ARBA" id="ARBA00022840"/>
    </source>
</evidence>